<name>A0AAV9DKZ5_ACOCL</name>
<proteinExistence type="predicted"/>
<sequence>MIKKGKMPPATEAETFTSDLAAAMIDMALYMTRNVGSSEGYDKFGNLKLDLDYRTKLSLNAGNEVYLSKRLLESEIVYVFNNNDPETTEHFLCYYPIMMKFWSILGMTARVQSAITNMEEH</sequence>
<keyword evidence="2" id="KW-1185">Reference proteome</keyword>
<evidence type="ECO:0000313" key="1">
    <source>
        <dbReference type="EMBL" id="KAK1301729.1"/>
    </source>
</evidence>
<comment type="caution">
    <text evidence="1">The sequence shown here is derived from an EMBL/GenBank/DDBJ whole genome shotgun (WGS) entry which is preliminary data.</text>
</comment>
<dbReference type="EMBL" id="JAUJYO010000012">
    <property type="protein sequence ID" value="KAK1301729.1"/>
    <property type="molecule type" value="Genomic_DNA"/>
</dbReference>
<dbReference type="Proteomes" id="UP001180020">
    <property type="component" value="Unassembled WGS sequence"/>
</dbReference>
<evidence type="ECO:0000313" key="2">
    <source>
        <dbReference type="Proteomes" id="UP001180020"/>
    </source>
</evidence>
<gene>
    <name evidence="1" type="ORF">QJS10_CPB12g00359</name>
</gene>
<accession>A0AAV9DKZ5</accession>
<reference evidence="1" key="1">
    <citation type="journal article" date="2023" name="Nat. Commun.">
        <title>Diploid and tetraploid genomes of Acorus and the evolution of monocots.</title>
        <authorList>
            <person name="Ma L."/>
            <person name="Liu K.W."/>
            <person name="Li Z."/>
            <person name="Hsiao Y.Y."/>
            <person name="Qi Y."/>
            <person name="Fu T."/>
            <person name="Tang G.D."/>
            <person name="Zhang D."/>
            <person name="Sun W.H."/>
            <person name="Liu D.K."/>
            <person name="Li Y."/>
            <person name="Chen G.Z."/>
            <person name="Liu X.D."/>
            <person name="Liao X.Y."/>
            <person name="Jiang Y.T."/>
            <person name="Yu X."/>
            <person name="Hao Y."/>
            <person name="Huang J."/>
            <person name="Zhao X.W."/>
            <person name="Ke S."/>
            <person name="Chen Y.Y."/>
            <person name="Wu W.L."/>
            <person name="Hsu J.L."/>
            <person name="Lin Y.F."/>
            <person name="Huang M.D."/>
            <person name="Li C.Y."/>
            <person name="Huang L."/>
            <person name="Wang Z.W."/>
            <person name="Zhao X."/>
            <person name="Zhong W.Y."/>
            <person name="Peng D.H."/>
            <person name="Ahmad S."/>
            <person name="Lan S."/>
            <person name="Zhang J.S."/>
            <person name="Tsai W.C."/>
            <person name="Van de Peer Y."/>
            <person name="Liu Z.J."/>
        </authorList>
    </citation>
    <scope>NUCLEOTIDE SEQUENCE</scope>
    <source>
        <strain evidence="1">CP</strain>
    </source>
</reference>
<reference evidence="1" key="2">
    <citation type="submission" date="2023-06" db="EMBL/GenBank/DDBJ databases">
        <authorList>
            <person name="Ma L."/>
            <person name="Liu K.-W."/>
            <person name="Li Z."/>
            <person name="Hsiao Y.-Y."/>
            <person name="Qi Y."/>
            <person name="Fu T."/>
            <person name="Tang G."/>
            <person name="Zhang D."/>
            <person name="Sun W.-H."/>
            <person name="Liu D.-K."/>
            <person name="Li Y."/>
            <person name="Chen G.-Z."/>
            <person name="Liu X.-D."/>
            <person name="Liao X.-Y."/>
            <person name="Jiang Y.-T."/>
            <person name="Yu X."/>
            <person name="Hao Y."/>
            <person name="Huang J."/>
            <person name="Zhao X.-W."/>
            <person name="Ke S."/>
            <person name="Chen Y.-Y."/>
            <person name="Wu W.-L."/>
            <person name="Hsu J.-L."/>
            <person name="Lin Y.-F."/>
            <person name="Huang M.-D."/>
            <person name="Li C.-Y."/>
            <person name="Huang L."/>
            <person name="Wang Z.-W."/>
            <person name="Zhao X."/>
            <person name="Zhong W.-Y."/>
            <person name="Peng D.-H."/>
            <person name="Ahmad S."/>
            <person name="Lan S."/>
            <person name="Zhang J.-S."/>
            <person name="Tsai W.-C."/>
            <person name="Van De Peer Y."/>
            <person name="Liu Z.-J."/>
        </authorList>
    </citation>
    <scope>NUCLEOTIDE SEQUENCE</scope>
    <source>
        <strain evidence="1">CP</strain>
        <tissue evidence="1">Leaves</tissue>
    </source>
</reference>
<dbReference type="AlphaFoldDB" id="A0AAV9DKZ5"/>
<organism evidence="1 2">
    <name type="scientific">Acorus calamus</name>
    <name type="common">Sweet flag</name>
    <dbReference type="NCBI Taxonomy" id="4465"/>
    <lineage>
        <taxon>Eukaryota</taxon>
        <taxon>Viridiplantae</taxon>
        <taxon>Streptophyta</taxon>
        <taxon>Embryophyta</taxon>
        <taxon>Tracheophyta</taxon>
        <taxon>Spermatophyta</taxon>
        <taxon>Magnoliopsida</taxon>
        <taxon>Liliopsida</taxon>
        <taxon>Acoraceae</taxon>
        <taxon>Acorus</taxon>
    </lineage>
</organism>
<protein>
    <submittedName>
        <fullName evidence="1">Uncharacterized protein</fullName>
    </submittedName>
</protein>